<evidence type="ECO:0000256" key="2">
    <source>
        <dbReference type="ARBA" id="ARBA00005336"/>
    </source>
</evidence>
<dbReference type="Gene3D" id="3.40.50.1700">
    <property type="entry name" value="Glycoside hydrolase family 3 C-terminal domain"/>
    <property type="match status" value="1"/>
</dbReference>
<protein>
    <recommendedName>
        <fullName evidence="3">beta-glucosidase</fullName>
        <ecNumber evidence="3">3.2.1.21</ecNumber>
    </recommendedName>
</protein>
<evidence type="ECO:0000256" key="7">
    <source>
        <dbReference type="ARBA" id="ARBA00023277"/>
    </source>
</evidence>
<evidence type="ECO:0000313" key="12">
    <source>
        <dbReference type="EMBL" id="KAJ5380660.1"/>
    </source>
</evidence>
<dbReference type="Pfam" id="PF00933">
    <property type="entry name" value="Glyco_hydro_3"/>
    <property type="match status" value="1"/>
</dbReference>
<dbReference type="InterPro" id="IPR051915">
    <property type="entry name" value="Cellulose_Degrad_GH3"/>
</dbReference>
<evidence type="ECO:0000256" key="4">
    <source>
        <dbReference type="ARBA" id="ARBA00022729"/>
    </source>
</evidence>
<dbReference type="EC" id="3.2.1.21" evidence="3"/>
<dbReference type="PRINTS" id="PR00133">
    <property type="entry name" value="GLHYDRLASE3"/>
</dbReference>
<evidence type="ECO:0000256" key="3">
    <source>
        <dbReference type="ARBA" id="ARBA00012744"/>
    </source>
</evidence>
<evidence type="ECO:0000313" key="13">
    <source>
        <dbReference type="Proteomes" id="UP001147782"/>
    </source>
</evidence>
<dbReference type="Proteomes" id="UP001147782">
    <property type="component" value="Unassembled WGS sequence"/>
</dbReference>
<comment type="similarity">
    <text evidence="2">Belongs to the glycosyl hydrolase 3 family.</text>
</comment>
<dbReference type="InterPro" id="IPR036962">
    <property type="entry name" value="Glyco_hydro_3_N_sf"/>
</dbReference>
<dbReference type="InterPro" id="IPR002772">
    <property type="entry name" value="Glyco_hydro_3_C"/>
</dbReference>
<evidence type="ECO:0000256" key="1">
    <source>
        <dbReference type="ARBA" id="ARBA00000448"/>
    </source>
</evidence>
<dbReference type="AlphaFoldDB" id="A0A9W9SLM8"/>
<dbReference type="GO" id="GO:0009251">
    <property type="term" value="P:glucan catabolic process"/>
    <property type="evidence" value="ECO:0007669"/>
    <property type="project" value="TreeGrafter"/>
</dbReference>
<organism evidence="12 13">
    <name type="scientific">Penicillium cataractarum</name>
    <dbReference type="NCBI Taxonomy" id="2100454"/>
    <lineage>
        <taxon>Eukaryota</taxon>
        <taxon>Fungi</taxon>
        <taxon>Dikarya</taxon>
        <taxon>Ascomycota</taxon>
        <taxon>Pezizomycotina</taxon>
        <taxon>Eurotiomycetes</taxon>
        <taxon>Eurotiomycetidae</taxon>
        <taxon>Eurotiales</taxon>
        <taxon>Aspergillaceae</taxon>
        <taxon>Penicillium</taxon>
    </lineage>
</organism>
<name>A0A9W9SLM8_9EURO</name>
<keyword evidence="6" id="KW-0325">Glycoprotein</keyword>
<keyword evidence="13" id="KW-1185">Reference proteome</keyword>
<reference evidence="12" key="1">
    <citation type="submission" date="2022-11" db="EMBL/GenBank/DDBJ databases">
        <authorList>
            <person name="Petersen C."/>
        </authorList>
    </citation>
    <scope>NUCLEOTIDE SEQUENCE</scope>
    <source>
        <strain evidence="12">IBT 29864</strain>
    </source>
</reference>
<evidence type="ECO:0000256" key="5">
    <source>
        <dbReference type="ARBA" id="ARBA00022801"/>
    </source>
</evidence>
<proteinExistence type="inferred from homology"/>
<feature type="domain" description="Glycoside hydrolase family 3 N-terminal" evidence="10">
    <location>
        <begin position="33"/>
        <end position="386"/>
    </location>
</feature>
<keyword evidence="9" id="KW-0624">Polysaccharide degradation</keyword>
<sequence>MASSNNESSPLYKDPLQIINRRVSDLLSRMSLAEKAGQLFHTMITMGPDGTLAGPNPYLHTRDTKEMITEQFISHFNLVGPIVDPSDAAKFNNALQACARETRMGIPITLSTDPRNHFSEHLGTRFKAGAMSLWPEPLGFAATRDISLVERFADIARQEYLAMGLRQALHPQIDLCTEYRWIRTNATFGEDAHLTGEIVQAYIRGFQGPKDTGEVRSQSVSTMAKHFPGGGPQMNGEDSHFEYGREQVYPGKQIDYHLEPFKKAIQAGVREIMPYYSMPVGTEWEEVGFAFNKSVITDLLRHELGFDGVVCTDWGLLSDVTLLGQEMPARAWGCEHLTNLGKAYRVLEAGCDQFGGECCPEVILALVEKNLIPESRIDESVKRILRDKFTLGLFDTPFVDIDAAGQIVGQPLWQQEGELAQRRCYTLLENKANILPLPRKLSDKRIYIEGIDPVVVQTRGLKVSPSIEGADIALLRLRCPYENRPGGFEKLFHAGPLEYSAEEKERQADIFRKCPATIVDMYLDRPAVMPEIIRQADAVFASFGSSDDAFLDVVFGMAQPEGKLPFDLPSSMRAVANSRENVPFDTEDPLFKFGFGLRYTR</sequence>
<dbReference type="PANTHER" id="PTHR30620">
    <property type="entry name" value="PERIPLASMIC BETA-GLUCOSIDASE-RELATED"/>
    <property type="match status" value="1"/>
</dbReference>
<evidence type="ECO:0000256" key="6">
    <source>
        <dbReference type="ARBA" id="ARBA00023180"/>
    </source>
</evidence>
<comment type="catalytic activity">
    <reaction evidence="1">
        <text>Hydrolysis of terminal, non-reducing beta-D-glucosyl residues with release of beta-D-glucose.</text>
        <dbReference type="EC" id="3.2.1.21"/>
    </reaction>
</comment>
<keyword evidence="8" id="KW-0326">Glycosidase</keyword>
<dbReference type="PANTHER" id="PTHR30620:SF16">
    <property type="entry name" value="LYSOSOMAL BETA GLUCOSIDASE"/>
    <property type="match status" value="1"/>
</dbReference>
<gene>
    <name evidence="12" type="ORF">N7496_003088</name>
</gene>
<evidence type="ECO:0000256" key="9">
    <source>
        <dbReference type="ARBA" id="ARBA00023326"/>
    </source>
</evidence>
<reference evidence="12" key="2">
    <citation type="journal article" date="2023" name="IMA Fungus">
        <title>Comparative genomic study of the Penicillium genus elucidates a diverse pangenome and 15 lateral gene transfer events.</title>
        <authorList>
            <person name="Petersen C."/>
            <person name="Sorensen T."/>
            <person name="Nielsen M.R."/>
            <person name="Sondergaard T.E."/>
            <person name="Sorensen J.L."/>
            <person name="Fitzpatrick D.A."/>
            <person name="Frisvad J.C."/>
            <person name="Nielsen K.L."/>
        </authorList>
    </citation>
    <scope>NUCLEOTIDE SEQUENCE</scope>
    <source>
        <strain evidence="12">IBT 29864</strain>
    </source>
</reference>
<evidence type="ECO:0000259" key="10">
    <source>
        <dbReference type="Pfam" id="PF00933"/>
    </source>
</evidence>
<feature type="domain" description="Glycoside hydrolase family 3 C-terminal" evidence="11">
    <location>
        <begin position="506"/>
        <end position="599"/>
    </location>
</feature>
<keyword evidence="5" id="KW-0378">Hydrolase</keyword>
<dbReference type="Gene3D" id="3.20.20.300">
    <property type="entry name" value="Glycoside hydrolase, family 3, N-terminal domain"/>
    <property type="match status" value="1"/>
</dbReference>
<dbReference type="Pfam" id="PF01915">
    <property type="entry name" value="Glyco_hydro_3_C"/>
    <property type="match status" value="1"/>
</dbReference>
<keyword evidence="4" id="KW-0732">Signal</keyword>
<dbReference type="GeneID" id="81435196"/>
<keyword evidence="7" id="KW-0119">Carbohydrate metabolism</keyword>
<dbReference type="GO" id="GO:0008422">
    <property type="term" value="F:beta-glucosidase activity"/>
    <property type="evidence" value="ECO:0007669"/>
    <property type="project" value="UniProtKB-EC"/>
</dbReference>
<accession>A0A9W9SLM8</accession>
<dbReference type="EMBL" id="JAPZBS010000002">
    <property type="protein sequence ID" value="KAJ5380660.1"/>
    <property type="molecule type" value="Genomic_DNA"/>
</dbReference>
<evidence type="ECO:0000256" key="8">
    <source>
        <dbReference type="ARBA" id="ARBA00023295"/>
    </source>
</evidence>
<dbReference type="RefSeq" id="XP_056558231.1">
    <property type="nucleotide sequence ID" value="XM_056696019.1"/>
</dbReference>
<dbReference type="InterPro" id="IPR036881">
    <property type="entry name" value="Glyco_hydro_3_C_sf"/>
</dbReference>
<dbReference type="SUPFAM" id="SSF52279">
    <property type="entry name" value="Beta-D-glucan exohydrolase, C-terminal domain"/>
    <property type="match status" value="1"/>
</dbReference>
<dbReference type="InterPro" id="IPR017853">
    <property type="entry name" value="GH"/>
</dbReference>
<comment type="caution">
    <text evidence="12">The sequence shown here is derived from an EMBL/GenBank/DDBJ whole genome shotgun (WGS) entry which is preliminary data.</text>
</comment>
<dbReference type="InterPro" id="IPR001764">
    <property type="entry name" value="Glyco_hydro_3_N"/>
</dbReference>
<dbReference type="OrthoDB" id="416222at2759"/>
<evidence type="ECO:0000259" key="11">
    <source>
        <dbReference type="Pfam" id="PF01915"/>
    </source>
</evidence>
<dbReference type="SUPFAM" id="SSF51445">
    <property type="entry name" value="(Trans)glycosidases"/>
    <property type="match status" value="1"/>
</dbReference>